<reference evidence="2 3" key="1">
    <citation type="submission" date="2023-03" db="EMBL/GenBank/DDBJ databases">
        <title>High-quality genome of Scylla paramamosain provides insights in environmental adaptation.</title>
        <authorList>
            <person name="Zhang L."/>
        </authorList>
    </citation>
    <scope>NUCLEOTIDE SEQUENCE [LARGE SCALE GENOMIC DNA]</scope>
    <source>
        <strain evidence="2">LZ_2023a</strain>
        <tissue evidence="2">Muscle</tissue>
    </source>
</reference>
<organism evidence="2 3">
    <name type="scientific">Scylla paramamosain</name>
    <name type="common">Mud crab</name>
    <dbReference type="NCBI Taxonomy" id="85552"/>
    <lineage>
        <taxon>Eukaryota</taxon>
        <taxon>Metazoa</taxon>
        <taxon>Ecdysozoa</taxon>
        <taxon>Arthropoda</taxon>
        <taxon>Crustacea</taxon>
        <taxon>Multicrustacea</taxon>
        <taxon>Malacostraca</taxon>
        <taxon>Eumalacostraca</taxon>
        <taxon>Eucarida</taxon>
        <taxon>Decapoda</taxon>
        <taxon>Pleocyemata</taxon>
        <taxon>Brachyura</taxon>
        <taxon>Eubrachyura</taxon>
        <taxon>Portunoidea</taxon>
        <taxon>Portunidae</taxon>
        <taxon>Portuninae</taxon>
        <taxon>Scylla</taxon>
    </lineage>
</organism>
<sequence length="132" mass="14518">MEMTTRREHQQGHQKWTRMPRKNTDQAARPKPYTQDSSAAVTRQLNPEEEDGATPKPGGNRSEAEGEVVVVVVVVATRTRRTNGALNVPRLFCLSHRAPGTPLGRPLHALLSLAPPPIRSSFTARLAAFTLC</sequence>
<evidence type="ECO:0000256" key="1">
    <source>
        <dbReference type="SAM" id="MobiDB-lite"/>
    </source>
</evidence>
<proteinExistence type="predicted"/>
<name>A0AAW0T4Z5_SCYPA</name>
<feature type="region of interest" description="Disordered" evidence="1">
    <location>
        <begin position="1"/>
        <end position="66"/>
    </location>
</feature>
<feature type="compositionally biased region" description="Polar residues" evidence="1">
    <location>
        <begin position="34"/>
        <end position="45"/>
    </location>
</feature>
<dbReference type="EMBL" id="JARAKH010000039">
    <property type="protein sequence ID" value="KAK8382633.1"/>
    <property type="molecule type" value="Genomic_DNA"/>
</dbReference>
<evidence type="ECO:0000313" key="2">
    <source>
        <dbReference type="EMBL" id="KAK8382633.1"/>
    </source>
</evidence>
<dbReference type="Proteomes" id="UP001487740">
    <property type="component" value="Unassembled WGS sequence"/>
</dbReference>
<feature type="compositionally biased region" description="Basic and acidic residues" evidence="1">
    <location>
        <begin position="1"/>
        <end position="11"/>
    </location>
</feature>
<protein>
    <submittedName>
        <fullName evidence="2">Uncharacterized protein</fullName>
    </submittedName>
</protein>
<keyword evidence="3" id="KW-1185">Reference proteome</keyword>
<accession>A0AAW0T4Z5</accession>
<evidence type="ECO:0000313" key="3">
    <source>
        <dbReference type="Proteomes" id="UP001487740"/>
    </source>
</evidence>
<comment type="caution">
    <text evidence="2">The sequence shown here is derived from an EMBL/GenBank/DDBJ whole genome shotgun (WGS) entry which is preliminary data.</text>
</comment>
<gene>
    <name evidence="2" type="ORF">O3P69_015451</name>
</gene>
<dbReference type="AlphaFoldDB" id="A0AAW0T4Z5"/>